<gene>
    <name evidence="4" type="ORF">PHATR_43936</name>
</gene>
<dbReference type="SMART" id="SM00382">
    <property type="entry name" value="AAA"/>
    <property type="match status" value="1"/>
</dbReference>
<feature type="domain" description="AAA+ ATPase" evidence="3">
    <location>
        <begin position="464"/>
        <end position="618"/>
    </location>
</feature>
<feature type="region of interest" description="Disordered" evidence="2">
    <location>
        <begin position="51"/>
        <end position="71"/>
    </location>
</feature>
<evidence type="ECO:0000313" key="5">
    <source>
        <dbReference type="Proteomes" id="UP000000759"/>
    </source>
</evidence>
<dbReference type="GO" id="GO:0005524">
    <property type="term" value="F:ATP binding"/>
    <property type="evidence" value="ECO:0007669"/>
    <property type="project" value="InterPro"/>
</dbReference>
<feature type="region of interest" description="Disordered" evidence="2">
    <location>
        <begin position="222"/>
        <end position="261"/>
    </location>
</feature>
<dbReference type="InterPro" id="IPR027417">
    <property type="entry name" value="P-loop_NTPase"/>
</dbReference>
<evidence type="ECO:0000256" key="1">
    <source>
        <dbReference type="ARBA" id="ARBA00022705"/>
    </source>
</evidence>
<dbReference type="AlphaFoldDB" id="B5Y4U1"/>
<dbReference type="HOGENOM" id="CLU_268482_0_0_1"/>
<dbReference type="OrthoDB" id="49561at2759"/>
<dbReference type="InterPro" id="IPR003959">
    <property type="entry name" value="ATPase_AAA_core"/>
</dbReference>
<evidence type="ECO:0000313" key="4">
    <source>
        <dbReference type="EMBL" id="ACI65824.1"/>
    </source>
</evidence>
<organism evidence="4 5">
    <name type="scientific">Phaeodactylum tricornutum (strain CCAP 1055/1)</name>
    <dbReference type="NCBI Taxonomy" id="556484"/>
    <lineage>
        <taxon>Eukaryota</taxon>
        <taxon>Sar</taxon>
        <taxon>Stramenopiles</taxon>
        <taxon>Ochrophyta</taxon>
        <taxon>Bacillariophyta</taxon>
        <taxon>Bacillariophyceae</taxon>
        <taxon>Bacillariophycidae</taxon>
        <taxon>Naviculales</taxon>
        <taxon>Phaeodactylaceae</taxon>
        <taxon>Phaeodactylum</taxon>
    </lineage>
</organism>
<dbReference type="PaxDb" id="2850-Phatr43936"/>
<evidence type="ECO:0000256" key="2">
    <source>
        <dbReference type="SAM" id="MobiDB-lite"/>
    </source>
</evidence>
<dbReference type="Pfam" id="PF00004">
    <property type="entry name" value="AAA"/>
    <property type="match status" value="1"/>
</dbReference>
<dbReference type="SUPFAM" id="SSF52540">
    <property type="entry name" value="P-loop containing nucleoside triphosphate hydrolases"/>
    <property type="match status" value="1"/>
</dbReference>
<dbReference type="GO" id="GO:0005634">
    <property type="term" value="C:nucleus"/>
    <property type="evidence" value="ECO:0007669"/>
    <property type="project" value="TreeGrafter"/>
</dbReference>
<feature type="compositionally biased region" description="Basic and acidic residues" evidence="2">
    <location>
        <begin position="223"/>
        <end position="238"/>
    </location>
</feature>
<dbReference type="Proteomes" id="UP000000759">
    <property type="component" value="Chromosome 3"/>
</dbReference>
<dbReference type="STRING" id="556484.B5Y4U1"/>
<dbReference type="GO" id="GO:0016887">
    <property type="term" value="F:ATP hydrolysis activity"/>
    <property type="evidence" value="ECO:0007669"/>
    <property type="project" value="InterPro"/>
</dbReference>
<dbReference type="InParanoid" id="B5Y4U1"/>
<dbReference type="eggNOG" id="KOG1968">
    <property type="taxonomic scope" value="Eukaryota"/>
</dbReference>
<dbReference type="OMA" id="KIVAVCP"/>
<name>B5Y4U1_PHATC</name>
<evidence type="ECO:0000259" key="3">
    <source>
        <dbReference type="SMART" id="SM00382"/>
    </source>
</evidence>
<dbReference type="GO" id="GO:0006260">
    <property type="term" value="P:DNA replication"/>
    <property type="evidence" value="ECO:0007669"/>
    <property type="project" value="UniProtKB-KW"/>
</dbReference>
<dbReference type="GeneID" id="7204167"/>
<reference evidence="4 5" key="1">
    <citation type="journal article" date="2008" name="Nature">
        <title>The Phaeodactylum genome reveals the evolutionary history of diatom genomes.</title>
        <authorList>
            <person name="Bowler C."/>
            <person name="Allen A.E."/>
            <person name="Badger J.H."/>
            <person name="Grimwood J."/>
            <person name="Jabbari K."/>
            <person name="Kuo A."/>
            <person name="Maheswari U."/>
            <person name="Martens C."/>
            <person name="Maumus F."/>
            <person name="Otillar R.P."/>
            <person name="Rayko E."/>
            <person name="Salamov A."/>
            <person name="Vandepoele K."/>
            <person name="Beszteri B."/>
            <person name="Gruber A."/>
            <person name="Heijde M."/>
            <person name="Katinka M."/>
            <person name="Mock T."/>
            <person name="Valentin K."/>
            <person name="Verret F."/>
            <person name="Berges J.A."/>
            <person name="Brownlee C."/>
            <person name="Cadoret J.P."/>
            <person name="Chiovitti A."/>
            <person name="Choi C.J."/>
            <person name="Coesel S."/>
            <person name="De Martino A."/>
            <person name="Detter J.C."/>
            <person name="Durkin C."/>
            <person name="Falciatore A."/>
            <person name="Fournet J."/>
            <person name="Haruta M."/>
            <person name="Huysman M.J."/>
            <person name="Jenkins B.D."/>
            <person name="Jiroutova K."/>
            <person name="Jorgensen R.E."/>
            <person name="Joubert Y."/>
            <person name="Kaplan A."/>
            <person name="Kroger N."/>
            <person name="Kroth P.G."/>
            <person name="La Roche J."/>
            <person name="Lindquist E."/>
            <person name="Lommer M."/>
            <person name="Martin-Jezequel V."/>
            <person name="Lopez P.J."/>
            <person name="Lucas S."/>
            <person name="Mangogna M."/>
            <person name="McGinnis K."/>
            <person name="Medlin L.K."/>
            <person name="Montsant A."/>
            <person name="Oudot-Le Secq M.P."/>
            <person name="Napoli C."/>
            <person name="Obornik M."/>
            <person name="Parker M.S."/>
            <person name="Petit J.L."/>
            <person name="Porcel B.M."/>
            <person name="Poulsen N."/>
            <person name="Robison M."/>
            <person name="Rychlewski L."/>
            <person name="Rynearson T.A."/>
            <person name="Schmutz J."/>
            <person name="Shapiro H."/>
            <person name="Siaut M."/>
            <person name="Stanley M."/>
            <person name="Sussman M.R."/>
            <person name="Taylor A.R."/>
            <person name="Vardi A."/>
            <person name="von Dassow P."/>
            <person name="Vyverman W."/>
            <person name="Willis A."/>
            <person name="Wyrwicz L.S."/>
            <person name="Rokhsar D.S."/>
            <person name="Weissenbach J."/>
            <person name="Armbrust E.V."/>
            <person name="Green B.R."/>
            <person name="Van de Peer Y."/>
            <person name="Grigoriev I.V."/>
        </authorList>
    </citation>
    <scope>NUCLEOTIDE SEQUENCE [LARGE SCALE GENOMIC DNA]</scope>
    <source>
        <strain evidence="4 5">CCAP 1055/1</strain>
    </source>
</reference>
<proteinExistence type="predicted"/>
<feature type="compositionally biased region" description="Basic and acidic residues" evidence="2">
    <location>
        <begin position="51"/>
        <end position="63"/>
    </location>
</feature>
<dbReference type="EMBL" id="CP001142">
    <property type="protein sequence ID" value="ACI65824.1"/>
    <property type="molecule type" value="Genomic_DNA"/>
</dbReference>
<keyword evidence="5" id="KW-1185">Reference proteome</keyword>
<sequence length="1223" mass="136630">MAGSTSIMPSPPRNPPTKTQQLWRCDVCHTASFASFQEACIHEDLCREEQTREGEEHQNHEPPTHANPKRHPFFGGVPKPRGASTTPAFVTAHKMKRKPSKANLSLPHKVVERAARKDVSLTTEVTPVRHSTPNPRTSSLDDGIGKRSHPPLDADMDSVGQIYDVKDYDTHVPTSKSRAKKTCKHKTECRLSPLVFGKTKEDSKILMAEQRQAEFQAKRRLKTLKDRERQLKRQRAADDATGSTASSHDPTAKQYTNERHPCNQQKNVVAHAARFPTPSHVIPADRKNSQSASDSKAPYSWLSLDALKQTRAAISQLQYAGCDRNMSENFVQTKHSENEAKLRLLPVDGNSFAGNFRPKDPIKLTLQAHLVPPLEPASNTDTSLWSDRYGIRRLPEDLCGASIENAALDLAKFVQEWKLERQKAHECRAENQRRFQKNVSRANKVVYKDDRDLWEDSDEEGPSLPSLCLITGPVGSGKTSLVHAVAQQHGCPILEINTTERRGASALRKTIEEATQSHSTMDLLHTHQANVFATAKKGPNTDCNDKSVNSMMRGSTLTVILIDEVDLLFEAQGDNGFWSALCDLQKRSKCPIILTSNRFPDCLNSPSFRFHHIVVDMPHPRECMSKLRRILENERFSLCRNTSDSSLEKMLLELAELCRSDMRRMCLELQLFASSDASSFLEAATAISIEPEETSFASLSSRSPKIDAIQPSCVPSDTFSFVTVTGKNFLSLVASPSLGNGGFPVGVKVGDQVCFSSRIMNDSTILSVVPPCRLPLCVGSCGMVEGCNNRSLESRYAPVVVYSLAELGCISTTFGHLIVDELTLGTISSLHTICNLEYCLPTPMKTEQNEDEGGGLEDEQHNITSIENVPSSLDCLMLPNTLPRVFEESKLPARLLKEGLDAWNLKYELSRAVENYRPVLPALEMEEASFDAEINSDSRLLEDLGSLSTPFLSGAVRGFGFDLTEAFPKYNNEKSKPPPEDRLFSLGWKEDAYFFGGSESYVILPSRVEKRRLLHYSLCSEEGVGLLTGFSAHHEDEHSAAGTGVDVFISEQENIVLFDQTQASFLALPSLLRTRMRTQLFKDKESHQCLYERKRKAYFDLTIDRLVKTVFTKNAGRFLFSRNLTGAMVDGIQDSALVLDYLPTLRCIALYENEVNYAHETDCYRQTTTSHGISRHTRRSKKRDMRNHLELLATESDSNFKGLTPKQLSDFLVASTLNFWPAP</sequence>
<dbReference type="PANTHER" id="PTHR23389">
    <property type="entry name" value="CHROMOSOME TRANSMISSION FIDELITY FACTOR 18"/>
    <property type="match status" value="1"/>
</dbReference>
<keyword evidence="1" id="KW-0235">DNA replication</keyword>
<feature type="compositionally biased region" description="Polar residues" evidence="2">
    <location>
        <begin position="122"/>
        <end position="140"/>
    </location>
</feature>
<protein>
    <recommendedName>
        <fullName evidence="3">AAA+ ATPase domain-containing protein</fullName>
    </recommendedName>
</protein>
<dbReference type="PANTHER" id="PTHR23389:SF6">
    <property type="entry name" value="REPLICATION FACTOR C SUBUNIT 1"/>
    <property type="match status" value="1"/>
</dbReference>
<feature type="region of interest" description="Disordered" evidence="2">
    <location>
        <begin position="122"/>
        <end position="157"/>
    </location>
</feature>
<dbReference type="Gene3D" id="3.40.50.300">
    <property type="entry name" value="P-loop containing nucleotide triphosphate hydrolases"/>
    <property type="match status" value="1"/>
</dbReference>
<dbReference type="InterPro" id="IPR003593">
    <property type="entry name" value="AAA+_ATPase"/>
</dbReference>
<dbReference type="CDD" id="cd00603">
    <property type="entry name" value="IPT_PCSR"/>
    <property type="match status" value="1"/>
</dbReference>
<dbReference type="GO" id="GO:0003677">
    <property type="term" value="F:DNA binding"/>
    <property type="evidence" value="ECO:0007669"/>
    <property type="project" value="TreeGrafter"/>
</dbReference>
<dbReference type="RefSeq" id="XP_002186354.1">
    <property type="nucleotide sequence ID" value="XM_002186318.1"/>
</dbReference>
<reference evidence="5" key="2">
    <citation type="submission" date="2008-08" db="EMBL/GenBank/DDBJ databases">
        <authorList>
            <consortium name="Diatom Consortium"/>
            <person name="Grigoriev I."/>
            <person name="Grimwood J."/>
            <person name="Kuo A."/>
            <person name="Otillar R.P."/>
            <person name="Salamov A."/>
            <person name="Detter J.C."/>
            <person name="Lindquist E."/>
            <person name="Shapiro H."/>
            <person name="Lucas S."/>
            <person name="Glavina del Rio T."/>
            <person name="Pitluck S."/>
            <person name="Rokhsar D."/>
            <person name="Bowler C."/>
        </authorList>
    </citation>
    <scope>GENOME REANNOTATION</scope>
    <source>
        <strain evidence="5">CCAP 1055/1</strain>
    </source>
</reference>
<dbReference type="KEGG" id="pti:PHATR_43936"/>
<accession>B5Y4U1</accession>